<organism evidence="3 4">
    <name type="scientific">Solimicrobium silvestre</name>
    <dbReference type="NCBI Taxonomy" id="2099400"/>
    <lineage>
        <taxon>Bacteria</taxon>
        <taxon>Pseudomonadati</taxon>
        <taxon>Pseudomonadota</taxon>
        <taxon>Betaproteobacteria</taxon>
        <taxon>Burkholderiales</taxon>
        <taxon>Oxalobacteraceae</taxon>
        <taxon>Solimicrobium</taxon>
    </lineage>
</organism>
<gene>
    <name evidence="3" type="ORF">S2091_0115</name>
</gene>
<dbReference type="EMBL" id="PUGF01000001">
    <property type="protein sequence ID" value="PRC94920.1"/>
    <property type="molecule type" value="Genomic_DNA"/>
</dbReference>
<evidence type="ECO:0000256" key="1">
    <source>
        <dbReference type="SAM" id="SignalP"/>
    </source>
</evidence>
<keyword evidence="4" id="KW-1185">Reference proteome</keyword>
<dbReference type="RefSeq" id="WP_105529834.1">
    <property type="nucleotide sequence ID" value="NZ_PUGF01000001.1"/>
</dbReference>
<dbReference type="PROSITE" id="PS51257">
    <property type="entry name" value="PROKAR_LIPOPROTEIN"/>
    <property type="match status" value="1"/>
</dbReference>
<evidence type="ECO:0000313" key="4">
    <source>
        <dbReference type="Proteomes" id="UP000237839"/>
    </source>
</evidence>
<name>A0A2S9H4K8_9BURK</name>
<dbReference type="Gene3D" id="2.40.128.110">
    <property type="entry name" value="Lipid/polyisoprenoid-binding, YceI-like"/>
    <property type="match status" value="1"/>
</dbReference>
<protein>
    <submittedName>
        <fullName evidence="3">YceI-like domain</fullName>
    </submittedName>
</protein>
<feature type="domain" description="Lipid/polyisoprenoid-binding YceI-like" evidence="2">
    <location>
        <begin position="138"/>
        <end position="238"/>
    </location>
</feature>
<comment type="caution">
    <text evidence="3">The sequence shown here is derived from an EMBL/GenBank/DDBJ whole genome shotgun (WGS) entry which is preliminary data.</text>
</comment>
<sequence length="243" mass="26305">MHIKKPGLVLLCCTFAIFLLSCANPQHISSTPETPVASSNITSTYTKLTQTGGTLFRLNPAASTVRIYAFRGGLAGKLGHNHVLSAPQFTGFFYAPASGLAQSQFDLEFRLDQLQLDNPEQRAALGPAFASVLDEDAIASTRSHMLGDSNLQADKYPLLRIHSLQITGEAPKFAAKIQIELHGQLREMWVPLSVQGLPEKLLVTGALVVKQTDFGITPYSALGGLLAVQDELLIEFQLCSANR</sequence>
<dbReference type="AlphaFoldDB" id="A0A2S9H4K8"/>
<feature type="signal peptide" evidence="1">
    <location>
        <begin position="1"/>
        <end position="23"/>
    </location>
</feature>
<reference evidence="3 4" key="1">
    <citation type="submission" date="2018-02" db="EMBL/GenBank/DDBJ databases">
        <title>Solimicrobium silvestre gen. nov., sp. nov., isolated from alpine forest soil.</title>
        <authorList>
            <person name="Margesin R."/>
            <person name="Albuquerque L."/>
            <person name="Zhang D.-C."/>
            <person name="Froufe H.J.C."/>
            <person name="Severino R."/>
            <person name="Roxo I."/>
            <person name="Egas C."/>
            <person name="Da Costa M.S."/>
        </authorList>
    </citation>
    <scope>NUCLEOTIDE SEQUENCE [LARGE SCALE GENOMIC DNA]</scope>
    <source>
        <strain evidence="3 4">S20-91</strain>
    </source>
</reference>
<keyword evidence="1" id="KW-0732">Signal</keyword>
<feature type="chain" id="PRO_5015678343" evidence="1">
    <location>
        <begin position="24"/>
        <end position="243"/>
    </location>
</feature>
<accession>A0A2S9H4K8</accession>
<dbReference type="Proteomes" id="UP000237839">
    <property type="component" value="Unassembled WGS sequence"/>
</dbReference>
<dbReference type="InterPro" id="IPR007372">
    <property type="entry name" value="Lipid/polyisoprenoid-bd_YceI"/>
</dbReference>
<proteinExistence type="predicted"/>
<dbReference type="OrthoDB" id="273832at2"/>
<evidence type="ECO:0000313" key="3">
    <source>
        <dbReference type="EMBL" id="PRC94920.1"/>
    </source>
</evidence>
<dbReference type="Pfam" id="PF04264">
    <property type="entry name" value="YceI"/>
    <property type="match status" value="1"/>
</dbReference>
<dbReference type="InterPro" id="IPR036761">
    <property type="entry name" value="TTHA0802/YceI-like_sf"/>
</dbReference>
<evidence type="ECO:0000259" key="2">
    <source>
        <dbReference type="Pfam" id="PF04264"/>
    </source>
</evidence>
<dbReference type="SUPFAM" id="SSF101874">
    <property type="entry name" value="YceI-like"/>
    <property type="match status" value="1"/>
</dbReference>